<dbReference type="EMBL" id="JAHRHJ020000008">
    <property type="protein sequence ID" value="KAH9305240.1"/>
    <property type="molecule type" value="Genomic_DNA"/>
</dbReference>
<proteinExistence type="predicted"/>
<dbReference type="AlphaFoldDB" id="A0AA38KTF2"/>
<feature type="non-terminal residue" evidence="2">
    <location>
        <position position="207"/>
    </location>
</feature>
<feature type="compositionally biased region" description="Polar residues" evidence="1">
    <location>
        <begin position="50"/>
        <end position="66"/>
    </location>
</feature>
<dbReference type="Proteomes" id="UP000824469">
    <property type="component" value="Unassembled WGS sequence"/>
</dbReference>
<feature type="compositionally biased region" description="Polar residues" evidence="1">
    <location>
        <begin position="195"/>
        <end position="207"/>
    </location>
</feature>
<feature type="non-terminal residue" evidence="2">
    <location>
        <position position="1"/>
    </location>
</feature>
<accession>A0AA38KTF2</accession>
<keyword evidence="3" id="KW-1185">Reference proteome</keyword>
<evidence type="ECO:0000313" key="3">
    <source>
        <dbReference type="Proteomes" id="UP000824469"/>
    </source>
</evidence>
<gene>
    <name evidence="2" type="ORF">KI387_009644</name>
</gene>
<name>A0AA38KTF2_TAXCH</name>
<evidence type="ECO:0000256" key="1">
    <source>
        <dbReference type="SAM" id="MobiDB-lite"/>
    </source>
</evidence>
<comment type="caution">
    <text evidence="2">The sequence shown here is derived from an EMBL/GenBank/DDBJ whole genome shotgun (WGS) entry which is preliminary data.</text>
</comment>
<sequence length="207" mass="21749">FTSLHDLINGDDAPNFSAKTSSALAWDDTRPLENGFDFSSSANMDMKAENISSTGHRVTGSGSSYAHSEDGSIKSGLGSPRNRSGAESPPLEFPGVGKKSLGDGSNGVKETQSEDHRATSSNSGDAFGDGGEWASAFATGNDENDSYWGYEKNAIDTKSSSGIGSPTVIFDGGREKQLDKPTFDSGDSFKLKSLRISSPRSSGDNEE</sequence>
<reference evidence="2 3" key="1">
    <citation type="journal article" date="2021" name="Nat. Plants">
        <title>The Taxus genome provides insights into paclitaxel biosynthesis.</title>
        <authorList>
            <person name="Xiong X."/>
            <person name="Gou J."/>
            <person name="Liao Q."/>
            <person name="Li Y."/>
            <person name="Zhou Q."/>
            <person name="Bi G."/>
            <person name="Li C."/>
            <person name="Du R."/>
            <person name="Wang X."/>
            <person name="Sun T."/>
            <person name="Guo L."/>
            <person name="Liang H."/>
            <person name="Lu P."/>
            <person name="Wu Y."/>
            <person name="Zhang Z."/>
            <person name="Ro D.K."/>
            <person name="Shang Y."/>
            <person name="Huang S."/>
            <person name="Yan J."/>
        </authorList>
    </citation>
    <scope>NUCLEOTIDE SEQUENCE [LARGE SCALE GENOMIC DNA]</scope>
    <source>
        <strain evidence="2">Ta-2019</strain>
    </source>
</reference>
<feature type="compositionally biased region" description="Basic and acidic residues" evidence="1">
    <location>
        <begin position="172"/>
        <end position="190"/>
    </location>
</feature>
<organism evidence="2 3">
    <name type="scientific">Taxus chinensis</name>
    <name type="common">Chinese yew</name>
    <name type="synonym">Taxus wallichiana var. chinensis</name>
    <dbReference type="NCBI Taxonomy" id="29808"/>
    <lineage>
        <taxon>Eukaryota</taxon>
        <taxon>Viridiplantae</taxon>
        <taxon>Streptophyta</taxon>
        <taxon>Embryophyta</taxon>
        <taxon>Tracheophyta</taxon>
        <taxon>Spermatophyta</taxon>
        <taxon>Pinopsida</taxon>
        <taxon>Pinidae</taxon>
        <taxon>Conifers II</taxon>
        <taxon>Cupressales</taxon>
        <taxon>Taxaceae</taxon>
        <taxon>Taxus</taxon>
    </lineage>
</organism>
<evidence type="ECO:0000313" key="2">
    <source>
        <dbReference type="EMBL" id="KAH9305240.1"/>
    </source>
</evidence>
<feature type="region of interest" description="Disordered" evidence="1">
    <location>
        <begin position="1"/>
        <end position="207"/>
    </location>
</feature>
<protein>
    <submittedName>
        <fullName evidence="2">Uncharacterized protein</fullName>
    </submittedName>
</protein>